<organism evidence="1 2">
    <name type="scientific">Penicillium hordei</name>
    <dbReference type="NCBI Taxonomy" id="40994"/>
    <lineage>
        <taxon>Eukaryota</taxon>
        <taxon>Fungi</taxon>
        <taxon>Dikarya</taxon>
        <taxon>Ascomycota</taxon>
        <taxon>Pezizomycotina</taxon>
        <taxon>Eurotiomycetes</taxon>
        <taxon>Eurotiomycetidae</taxon>
        <taxon>Eurotiales</taxon>
        <taxon>Aspergillaceae</taxon>
        <taxon>Penicillium</taxon>
    </lineage>
</organism>
<reference evidence="1" key="2">
    <citation type="submission" date="2023-01" db="EMBL/GenBank/DDBJ databases">
        <authorList>
            <person name="Petersen C."/>
        </authorList>
    </citation>
    <scope>NUCLEOTIDE SEQUENCE</scope>
    <source>
        <strain evidence="1">IBT 12815</strain>
    </source>
</reference>
<dbReference type="EMBL" id="JAQJAE010000002">
    <property type="protein sequence ID" value="KAJ5607167.1"/>
    <property type="molecule type" value="Genomic_DNA"/>
</dbReference>
<reference evidence="1" key="1">
    <citation type="journal article" date="2023" name="IMA Fungus">
        <title>Comparative genomic study of the Penicillium genus elucidates a diverse pangenome and 15 lateral gene transfer events.</title>
        <authorList>
            <person name="Petersen C."/>
            <person name="Sorensen T."/>
            <person name="Nielsen M.R."/>
            <person name="Sondergaard T.E."/>
            <person name="Sorensen J.L."/>
            <person name="Fitzpatrick D.A."/>
            <person name="Frisvad J.C."/>
            <person name="Nielsen K.L."/>
        </authorList>
    </citation>
    <scope>NUCLEOTIDE SEQUENCE</scope>
    <source>
        <strain evidence="1">IBT 12815</strain>
    </source>
</reference>
<protein>
    <submittedName>
        <fullName evidence="1">Uncharacterized protein</fullName>
    </submittedName>
</protein>
<name>A0AAD6H6J5_9EURO</name>
<sequence>MKDNTILGIYHHHGIAANTTEAITKVDWRGIVIRPPTAKYFIGILNTGIYTLLQLARVPLNTSTLD</sequence>
<gene>
    <name evidence="1" type="ORF">N7537_003786</name>
</gene>
<proteinExistence type="predicted"/>
<evidence type="ECO:0000313" key="2">
    <source>
        <dbReference type="Proteomes" id="UP001213799"/>
    </source>
</evidence>
<dbReference type="Proteomes" id="UP001213799">
    <property type="component" value="Unassembled WGS sequence"/>
</dbReference>
<keyword evidence="2" id="KW-1185">Reference proteome</keyword>
<evidence type="ECO:0000313" key="1">
    <source>
        <dbReference type="EMBL" id="KAJ5607167.1"/>
    </source>
</evidence>
<dbReference type="RefSeq" id="XP_056754592.1">
    <property type="nucleotide sequence ID" value="XM_056894844.1"/>
</dbReference>
<dbReference type="GeneID" id="81585086"/>
<comment type="caution">
    <text evidence="1">The sequence shown here is derived from an EMBL/GenBank/DDBJ whole genome shotgun (WGS) entry which is preliminary data.</text>
</comment>
<dbReference type="AlphaFoldDB" id="A0AAD6H6J5"/>
<accession>A0AAD6H6J5</accession>